<keyword evidence="2" id="KW-1185">Reference proteome</keyword>
<comment type="caution">
    <text evidence="1">The sequence shown here is derived from an EMBL/GenBank/DDBJ whole genome shotgun (WGS) entry which is preliminary data.</text>
</comment>
<sequence>MHVRIFRVHALNTQLMAIKMLKELFPAGYPKFMDEHPTVRVEKLQGSGSKGGGDGSKNLMQVIQDARFSLKMVFMERMAYWLATVPALCRKILVMGVEMENNVVG</sequence>
<dbReference type="AlphaFoldDB" id="A0A3M0KNM6"/>
<dbReference type="EMBL" id="QRBI01000104">
    <property type="protein sequence ID" value="RMC14706.1"/>
    <property type="molecule type" value="Genomic_DNA"/>
</dbReference>
<dbReference type="Proteomes" id="UP000269221">
    <property type="component" value="Unassembled WGS sequence"/>
</dbReference>
<accession>A0A3M0KNM6</accession>
<name>A0A3M0KNM6_HIRRU</name>
<gene>
    <name evidence="1" type="ORF">DUI87_06878</name>
</gene>
<evidence type="ECO:0000313" key="1">
    <source>
        <dbReference type="EMBL" id="RMC14706.1"/>
    </source>
</evidence>
<proteinExistence type="predicted"/>
<reference evidence="1 2" key="1">
    <citation type="submission" date="2018-07" db="EMBL/GenBank/DDBJ databases">
        <title>A high quality draft genome assembly of the barn swallow (H. rustica rustica).</title>
        <authorList>
            <person name="Formenti G."/>
            <person name="Chiara M."/>
            <person name="Poveda L."/>
            <person name="Francoijs K.-J."/>
            <person name="Bonisoli-Alquati A."/>
            <person name="Canova L."/>
            <person name="Gianfranceschi L."/>
            <person name="Horner D.S."/>
            <person name="Saino N."/>
        </authorList>
    </citation>
    <scope>NUCLEOTIDE SEQUENCE [LARGE SCALE GENOMIC DNA]</scope>
    <source>
        <strain evidence="1">Chelidonia</strain>
        <tissue evidence="1">Blood</tissue>
    </source>
</reference>
<protein>
    <submittedName>
        <fullName evidence="1">Uncharacterized protein</fullName>
    </submittedName>
</protein>
<organism evidence="1 2">
    <name type="scientific">Hirundo rustica rustica</name>
    <dbReference type="NCBI Taxonomy" id="333673"/>
    <lineage>
        <taxon>Eukaryota</taxon>
        <taxon>Metazoa</taxon>
        <taxon>Chordata</taxon>
        <taxon>Craniata</taxon>
        <taxon>Vertebrata</taxon>
        <taxon>Euteleostomi</taxon>
        <taxon>Archelosauria</taxon>
        <taxon>Archosauria</taxon>
        <taxon>Dinosauria</taxon>
        <taxon>Saurischia</taxon>
        <taxon>Theropoda</taxon>
        <taxon>Coelurosauria</taxon>
        <taxon>Aves</taxon>
        <taxon>Neognathae</taxon>
        <taxon>Neoaves</taxon>
        <taxon>Telluraves</taxon>
        <taxon>Australaves</taxon>
        <taxon>Passeriformes</taxon>
        <taxon>Sylvioidea</taxon>
        <taxon>Hirundinidae</taxon>
        <taxon>Hirundo</taxon>
    </lineage>
</organism>
<evidence type="ECO:0000313" key="2">
    <source>
        <dbReference type="Proteomes" id="UP000269221"/>
    </source>
</evidence>